<dbReference type="CDD" id="cd01173">
    <property type="entry name" value="pyridoxal_pyridoxamine_kinase"/>
    <property type="match status" value="1"/>
</dbReference>
<proteinExistence type="predicted"/>
<keyword evidence="2 7" id="KW-0808">Transferase</keyword>
<dbReference type="InterPro" id="IPR029056">
    <property type="entry name" value="Ribokinase-like"/>
</dbReference>
<dbReference type="NCBIfam" id="NF006034">
    <property type="entry name" value="PRK08176.1"/>
    <property type="match status" value="1"/>
</dbReference>
<evidence type="ECO:0000256" key="4">
    <source>
        <dbReference type="ARBA" id="ARBA00022777"/>
    </source>
</evidence>
<dbReference type="GO" id="GO:0008478">
    <property type="term" value="F:pyridoxal kinase activity"/>
    <property type="evidence" value="ECO:0007669"/>
    <property type="project" value="UniProtKB-EC"/>
</dbReference>
<keyword evidence="5" id="KW-0067">ATP-binding</keyword>
<sequence>MASEQGYLATGRPLLFDVVSVQSQVVYGHVGNNVAAPALRAHGLNAAVVPTVLFSNTPHYPSMHGGPIPEEWFDGYLEDLEARGALASLRAILVGYLGSPGQAVVLGRWIERMRQAHPQVQVVVDPVMGDDDHGLYVADGLAQASREYVLPQAHGLTPNSFELGLLSGREVGRIEQAVVAARSLLNERLQWLVVTSAAQEDCPPGHLQLLVVTRDDAQLLRHRRVETTPKGTGDLFSAELSAHLLAGASLPQAVERATHYLVQALAATRAADSAELLMPARQDIAAPGPADWLLDLG</sequence>
<dbReference type="OrthoDB" id="9800808at2"/>
<protein>
    <recommendedName>
        <fullName evidence="1">pyridoxal kinase</fullName>
        <ecNumber evidence="1">2.7.1.35</ecNumber>
    </recommendedName>
</protein>
<dbReference type="STRING" id="123899.SAMEA3906487_02933"/>
<dbReference type="Gene3D" id="3.40.1190.20">
    <property type="match status" value="1"/>
</dbReference>
<evidence type="ECO:0000313" key="7">
    <source>
        <dbReference type="EMBL" id="SAI71840.1"/>
    </source>
</evidence>
<dbReference type="GeneID" id="56589816"/>
<dbReference type="RefSeq" id="WP_052125578.1">
    <property type="nucleotide sequence ID" value="NZ_CP016340.1"/>
</dbReference>
<dbReference type="Pfam" id="PF08543">
    <property type="entry name" value="Phos_pyr_kin"/>
    <property type="match status" value="1"/>
</dbReference>
<evidence type="ECO:0000256" key="1">
    <source>
        <dbReference type="ARBA" id="ARBA00012104"/>
    </source>
</evidence>
<dbReference type="SUPFAM" id="SSF53613">
    <property type="entry name" value="Ribokinase-like"/>
    <property type="match status" value="1"/>
</dbReference>
<dbReference type="InterPro" id="IPR004625">
    <property type="entry name" value="PyrdxlKinase"/>
</dbReference>
<evidence type="ECO:0000313" key="8">
    <source>
        <dbReference type="Proteomes" id="UP000076825"/>
    </source>
</evidence>
<reference evidence="7 8" key="1">
    <citation type="submission" date="2016-04" db="EMBL/GenBank/DDBJ databases">
        <authorList>
            <consortium name="Pathogen Informatics"/>
        </authorList>
    </citation>
    <scope>NUCLEOTIDE SEQUENCE [LARGE SCALE GENOMIC DNA]</scope>
    <source>
        <strain evidence="7 8">H044680328</strain>
    </source>
</reference>
<evidence type="ECO:0000256" key="5">
    <source>
        <dbReference type="ARBA" id="ARBA00022840"/>
    </source>
</evidence>
<evidence type="ECO:0000256" key="2">
    <source>
        <dbReference type="ARBA" id="ARBA00022679"/>
    </source>
</evidence>
<dbReference type="GO" id="GO:0005524">
    <property type="term" value="F:ATP binding"/>
    <property type="evidence" value="ECO:0007669"/>
    <property type="project" value="UniProtKB-KW"/>
</dbReference>
<dbReference type="Proteomes" id="UP000076825">
    <property type="component" value="Chromosome 1"/>
</dbReference>
<accession>A0A157Q0M5</accession>
<dbReference type="InterPro" id="IPR013749">
    <property type="entry name" value="PM/HMP-P_kinase-1"/>
</dbReference>
<name>A0A157Q0M5_9BORD</name>
<dbReference type="KEGG" id="btrm:SAMEA390648702933"/>
<dbReference type="GO" id="GO:0005829">
    <property type="term" value="C:cytosol"/>
    <property type="evidence" value="ECO:0007669"/>
    <property type="project" value="TreeGrafter"/>
</dbReference>
<dbReference type="PANTHER" id="PTHR10534:SF15">
    <property type="entry name" value="PYRIDOXINE_PYRIDOXAL_PYRIDOXAMINE KINASE"/>
    <property type="match status" value="1"/>
</dbReference>
<dbReference type="NCBIfam" id="TIGR00687">
    <property type="entry name" value="pyridox_kin"/>
    <property type="match status" value="1"/>
</dbReference>
<evidence type="ECO:0000259" key="6">
    <source>
        <dbReference type="Pfam" id="PF08543"/>
    </source>
</evidence>
<dbReference type="eggNOG" id="COG2240">
    <property type="taxonomic scope" value="Bacteria"/>
</dbReference>
<keyword evidence="3" id="KW-0547">Nucleotide-binding</keyword>
<dbReference type="GO" id="GO:0008902">
    <property type="term" value="F:hydroxymethylpyrimidine kinase activity"/>
    <property type="evidence" value="ECO:0007669"/>
    <property type="project" value="TreeGrafter"/>
</dbReference>
<evidence type="ECO:0000256" key="3">
    <source>
        <dbReference type="ARBA" id="ARBA00022741"/>
    </source>
</evidence>
<dbReference type="AlphaFoldDB" id="A0A157Q0M5"/>
<dbReference type="PANTHER" id="PTHR10534">
    <property type="entry name" value="PYRIDOXAL KINASE"/>
    <property type="match status" value="1"/>
</dbReference>
<dbReference type="EMBL" id="LT546645">
    <property type="protein sequence ID" value="SAI71840.1"/>
    <property type="molecule type" value="Genomic_DNA"/>
</dbReference>
<organism evidence="7 8">
    <name type="scientific">Bordetella trematum</name>
    <dbReference type="NCBI Taxonomy" id="123899"/>
    <lineage>
        <taxon>Bacteria</taxon>
        <taxon>Pseudomonadati</taxon>
        <taxon>Pseudomonadota</taxon>
        <taxon>Betaproteobacteria</taxon>
        <taxon>Burkholderiales</taxon>
        <taxon>Alcaligenaceae</taxon>
        <taxon>Bordetella</taxon>
    </lineage>
</organism>
<dbReference type="GO" id="GO:0009443">
    <property type="term" value="P:pyridoxal 5'-phosphate salvage"/>
    <property type="evidence" value="ECO:0007669"/>
    <property type="project" value="InterPro"/>
</dbReference>
<dbReference type="PATRIC" id="fig|123899.6.peg.2923"/>
<dbReference type="EC" id="2.7.1.35" evidence="1"/>
<feature type="domain" description="Pyridoxamine kinase/Phosphomethylpyrimidine kinase" evidence="6">
    <location>
        <begin position="89"/>
        <end position="268"/>
    </location>
</feature>
<gene>
    <name evidence="7" type="primary">pdxK</name>
    <name evidence="7" type="ORF">SAMEA3906487_02933</name>
</gene>
<keyword evidence="8" id="KW-1185">Reference proteome</keyword>
<keyword evidence="4 7" id="KW-0418">Kinase</keyword>